<dbReference type="GO" id="GO:0005524">
    <property type="term" value="F:ATP binding"/>
    <property type="evidence" value="ECO:0007669"/>
    <property type="project" value="UniProtKB-KW"/>
</dbReference>
<dbReference type="InterPro" id="IPR020845">
    <property type="entry name" value="AMP-binding_CS"/>
</dbReference>
<sequence length="710" mass="77547">MTDVVSELPHINDHPELKKATVQPRIVRSPPFSKEVEGATPVEGETLPRRNPDLQDRLVTRPFPDVATLFDVVKVAARKYGNAKAIGTRKLLKTHKETKRIKRIIDGVETEQDKVWTYFELSGYTYRTFIEYEKMVIDIGAGLRKLGMVKDNRVHIFAATSAHWLAMSHGAASQSMPIVTAYDTLGEEGLKHSLVATGANAIFLDPHLLLNIVNPLKEAKEINHVIYNTEHDVNPAHITRLKEAHPHLTILSIDKLIALGAENPVEPVPPTPDDLACIMYTSGSTGTPKGVPLKHKNVVAALAGVNVIIERYIGPGDSLLAYLPLAHILEMVFENSCLGWGGTMCYGNPKTLSDSSVRNCNGDIRECKPTILVGVPAVWETVKKGIVAKVNAGSPIVKILFWGAMSLKSMMMSCGIPGAGVLDAVVFKKLKEATGGRLRICLNGGGPISKDTQRFISLSIGPMINGYGLTETCAMGALMDPMKWTDSALGDIPGSIEVKLVDYPEAGYFSTNKPSPQGEIWIRGNSVFEEYYKNEEETKAAFGPDGWFKTGDIGEWDTNGHLNIVDRKKNLIKTLNGEYIALEKLESVYRSATVVSNICIYADQQKSKPVAIILPAEPALKKLAASIGIKEGNLEQLVHNAKLQSAVLKALQHAGRSGGLSGIEIISGVVMSDEEWTPQNNFVTSAQKLNRRLIVDTYKKDIDAAYAKNS</sequence>
<dbReference type="RefSeq" id="XP_024326552.1">
    <property type="nucleotide sequence ID" value="XM_024465810.1"/>
</dbReference>
<dbReference type="PANTHER" id="PTHR43272">
    <property type="entry name" value="LONG-CHAIN-FATTY-ACID--COA LIGASE"/>
    <property type="match status" value="1"/>
</dbReference>
<evidence type="ECO:0000256" key="2">
    <source>
        <dbReference type="ARBA" id="ARBA00022598"/>
    </source>
</evidence>
<dbReference type="Pfam" id="PF00501">
    <property type="entry name" value="AMP-binding"/>
    <property type="match status" value="1"/>
</dbReference>
<dbReference type="VEuPathDB" id="FungiDB:GMDG_01465"/>
<protein>
    <submittedName>
        <fullName evidence="7">Long-chain fatty acid-CoA ligase</fullName>
    </submittedName>
</protein>
<keyword evidence="2 7" id="KW-0436">Ligase</keyword>
<reference evidence="7" key="1">
    <citation type="submission" date="2016-03" db="EMBL/GenBank/DDBJ databases">
        <title>Updated assembly of Pseudogymnoascus destructans, the fungus causing white-nose syndrome of bats.</title>
        <authorList>
            <person name="Palmer J.M."/>
            <person name="Drees K.P."/>
            <person name="Foster J.T."/>
            <person name="Lindner D.L."/>
        </authorList>
    </citation>
    <scope>NUCLEOTIDE SEQUENCE [LARGE SCALE GENOMIC DNA]</scope>
    <source>
        <strain evidence="7">20631-21</strain>
    </source>
</reference>
<evidence type="ECO:0000313" key="7">
    <source>
        <dbReference type="EMBL" id="OAF61275.1"/>
    </source>
</evidence>
<dbReference type="eggNOG" id="KOG1180">
    <property type="taxonomic scope" value="Eukaryota"/>
</dbReference>
<gene>
    <name evidence="7" type="primary">FAA4</name>
    <name evidence="7" type="ORF">VC83_02142</name>
</gene>
<dbReference type="InterPro" id="IPR000873">
    <property type="entry name" value="AMP-dep_synth/lig_dom"/>
</dbReference>
<dbReference type="AlphaFoldDB" id="A0A177AGQ1"/>
<evidence type="ECO:0000256" key="4">
    <source>
        <dbReference type="ARBA" id="ARBA00022840"/>
    </source>
</evidence>
<dbReference type="Gene3D" id="3.40.50.12780">
    <property type="entry name" value="N-terminal domain of ligase-like"/>
    <property type="match status" value="1"/>
</dbReference>
<dbReference type="GO" id="GO:0035336">
    <property type="term" value="P:long-chain fatty-acyl-CoA metabolic process"/>
    <property type="evidence" value="ECO:0007669"/>
    <property type="project" value="TreeGrafter"/>
</dbReference>
<keyword evidence="3" id="KW-0547">Nucleotide-binding</keyword>
<evidence type="ECO:0000256" key="5">
    <source>
        <dbReference type="ARBA" id="ARBA00036813"/>
    </source>
</evidence>
<evidence type="ECO:0000259" key="6">
    <source>
        <dbReference type="Pfam" id="PF00501"/>
    </source>
</evidence>
<dbReference type="GO" id="GO:0005783">
    <property type="term" value="C:endoplasmic reticulum"/>
    <property type="evidence" value="ECO:0007669"/>
    <property type="project" value="TreeGrafter"/>
</dbReference>
<keyword evidence="4" id="KW-0067">ATP-binding</keyword>
<dbReference type="OrthoDB" id="1700726at2759"/>
<evidence type="ECO:0000256" key="1">
    <source>
        <dbReference type="ARBA" id="ARBA00006432"/>
    </source>
</evidence>
<comment type="similarity">
    <text evidence="1">Belongs to the ATP-dependent AMP-binding enzyme family.</text>
</comment>
<dbReference type="GO" id="GO:0005811">
    <property type="term" value="C:lipid droplet"/>
    <property type="evidence" value="ECO:0007669"/>
    <property type="project" value="TreeGrafter"/>
</dbReference>
<comment type="catalytic activity">
    <reaction evidence="5">
        <text>a long-chain fatty acid + ATP + CoA = a long-chain fatty acyl-CoA + AMP + diphosphate</text>
        <dbReference type="Rhea" id="RHEA:15421"/>
        <dbReference type="ChEBI" id="CHEBI:30616"/>
        <dbReference type="ChEBI" id="CHEBI:33019"/>
        <dbReference type="ChEBI" id="CHEBI:57287"/>
        <dbReference type="ChEBI" id="CHEBI:57560"/>
        <dbReference type="ChEBI" id="CHEBI:83139"/>
        <dbReference type="ChEBI" id="CHEBI:456215"/>
        <dbReference type="EC" id="6.2.1.3"/>
    </reaction>
</comment>
<organism evidence="7">
    <name type="scientific">Pseudogymnoascus destructans</name>
    <dbReference type="NCBI Taxonomy" id="655981"/>
    <lineage>
        <taxon>Eukaryota</taxon>
        <taxon>Fungi</taxon>
        <taxon>Dikarya</taxon>
        <taxon>Ascomycota</taxon>
        <taxon>Pezizomycotina</taxon>
        <taxon>Leotiomycetes</taxon>
        <taxon>Thelebolales</taxon>
        <taxon>Thelebolaceae</taxon>
        <taxon>Pseudogymnoascus</taxon>
    </lineage>
</organism>
<dbReference type="GO" id="GO:0005886">
    <property type="term" value="C:plasma membrane"/>
    <property type="evidence" value="ECO:0007669"/>
    <property type="project" value="TreeGrafter"/>
</dbReference>
<dbReference type="EMBL" id="KV441389">
    <property type="protein sequence ID" value="OAF61275.1"/>
    <property type="molecule type" value="Genomic_DNA"/>
</dbReference>
<name>A0A177AGQ1_9PEZI</name>
<dbReference type="GeneID" id="36285226"/>
<accession>A0A177AGQ1</accession>
<dbReference type="Proteomes" id="UP000077154">
    <property type="component" value="Unassembled WGS sequence"/>
</dbReference>
<dbReference type="SUPFAM" id="SSF56801">
    <property type="entry name" value="Acetyl-CoA synthetase-like"/>
    <property type="match status" value="1"/>
</dbReference>
<dbReference type="GO" id="GO:0004467">
    <property type="term" value="F:long-chain fatty acid-CoA ligase activity"/>
    <property type="evidence" value="ECO:0007669"/>
    <property type="project" value="UniProtKB-EC"/>
</dbReference>
<dbReference type="PANTHER" id="PTHR43272:SF83">
    <property type="entry name" value="ACYL-COA SYNTHETASE LONG-CHAIN, ISOFORM J"/>
    <property type="match status" value="1"/>
</dbReference>
<feature type="domain" description="AMP-dependent synthetase/ligase" evidence="6">
    <location>
        <begin position="112"/>
        <end position="532"/>
    </location>
</feature>
<dbReference type="InterPro" id="IPR042099">
    <property type="entry name" value="ANL_N_sf"/>
</dbReference>
<proteinExistence type="inferred from homology"/>
<dbReference type="CDD" id="cd17639">
    <property type="entry name" value="LC_FACS_euk1"/>
    <property type="match status" value="1"/>
</dbReference>
<dbReference type="PROSITE" id="PS00455">
    <property type="entry name" value="AMP_BINDING"/>
    <property type="match status" value="1"/>
</dbReference>
<evidence type="ECO:0000256" key="3">
    <source>
        <dbReference type="ARBA" id="ARBA00022741"/>
    </source>
</evidence>